<proteinExistence type="predicted"/>
<evidence type="ECO:0000313" key="3">
    <source>
        <dbReference type="EMBL" id="AUV81228.1"/>
    </source>
</evidence>
<keyword evidence="4" id="KW-1185">Reference proteome</keyword>
<dbReference type="Pfam" id="PF03703">
    <property type="entry name" value="bPH_2"/>
    <property type="match status" value="1"/>
</dbReference>
<organism evidence="3 4">
    <name type="scientific">Salinigranum rubrum</name>
    <dbReference type="NCBI Taxonomy" id="755307"/>
    <lineage>
        <taxon>Archaea</taxon>
        <taxon>Methanobacteriati</taxon>
        <taxon>Methanobacteriota</taxon>
        <taxon>Stenosarchaea group</taxon>
        <taxon>Halobacteria</taxon>
        <taxon>Halobacteriales</taxon>
        <taxon>Haloferacaceae</taxon>
        <taxon>Salinigranum</taxon>
    </lineage>
</organism>
<dbReference type="RefSeq" id="WP_103424916.1">
    <property type="nucleotide sequence ID" value="NZ_CP026309.1"/>
</dbReference>
<dbReference type="KEGG" id="srub:C2R22_05785"/>
<accession>A0A2I8VH28</accession>
<dbReference type="Proteomes" id="UP000236584">
    <property type="component" value="Chromosome"/>
</dbReference>
<keyword evidence="1" id="KW-1133">Transmembrane helix</keyword>
<dbReference type="OrthoDB" id="239436at2157"/>
<reference evidence="3 4" key="1">
    <citation type="submission" date="2018-01" db="EMBL/GenBank/DDBJ databases">
        <title>Complete genome sequence of Salinigranum rubrum GX10T, an extremely halophilic archaeon isolated from a marine solar saltern.</title>
        <authorList>
            <person name="Han S."/>
        </authorList>
    </citation>
    <scope>NUCLEOTIDE SEQUENCE [LARGE SCALE GENOMIC DNA]</scope>
    <source>
        <strain evidence="3 4">GX10</strain>
    </source>
</reference>
<gene>
    <name evidence="3" type="ORF">C2R22_05785</name>
</gene>
<sequence length="144" mass="16439">MSDSEATLTQQVSGIDLFEDEELLHDLRPSWANWWKSLVLYSVLSLFTLGLTLPFFAIPYLQRKNTRYIVTNERVVKRSGLFSTSTSEYRITDIREIHTAASWGERMMNVGTVRLSTDPRDSNLTLGGISDHNDVARSIRSAQR</sequence>
<keyword evidence="1" id="KW-0812">Transmembrane</keyword>
<evidence type="ECO:0000313" key="4">
    <source>
        <dbReference type="Proteomes" id="UP000236584"/>
    </source>
</evidence>
<dbReference type="InterPro" id="IPR005182">
    <property type="entry name" value="YdbS-like_PH"/>
</dbReference>
<feature type="domain" description="YdbS-like PH" evidence="2">
    <location>
        <begin position="64"/>
        <end position="121"/>
    </location>
</feature>
<evidence type="ECO:0000259" key="2">
    <source>
        <dbReference type="Pfam" id="PF03703"/>
    </source>
</evidence>
<name>A0A2I8VH28_9EURY</name>
<dbReference type="GeneID" id="35591581"/>
<feature type="transmembrane region" description="Helical" evidence="1">
    <location>
        <begin position="38"/>
        <end position="61"/>
    </location>
</feature>
<protein>
    <recommendedName>
        <fullName evidence="2">YdbS-like PH domain-containing protein</fullName>
    </recommendedName>
</protein>
<keyword evidence="1" id="KW-0472">Membrane</keyword>
<evidence type="ECO:0000256" key="1">
    <source>
        <dbReference type="SAM" id="Phobius"/>
    </source>
</evidence>
<dbReference type="AlphaFoldDB" id="A0A2I8VH28"/>
<dbReference type="EMBL" id="CP026309">
    <property type="protein sequence ID" value="AUV81228.1"/>
    <property type="molecule type" value="Genomic_DNA"/>
</dbReference>